<dbReference type="InterPro" id="IPR001424">
    <property type="entry name" value="SOD_Cu_Zn_dom"/>
</dbReference>
<evidence type="ECO:0000313" key="5">
    <source>
        <dbReference type="EMBL" id="MDQ0428051.1"/>
    </source>
</evidence>
<dbReference type="GO" id="GO:0004784">
    <property type="term" value="F:superoxide dismutase activity"/>
    <property type="evidence" value="ECO:0007669"/>
    <property type="project" value="UniProtKB-EC"/>
</dbReference>
<dbReference type="Pfam" id="PF00080">
    <property type="entry name" value="Sod_Cu"/>
    <property type="match status" value="1"/>
</dbReference>
<evidence type="ECO:0000259" key="4">
    <source>
        <dbReference type="Pfam" id="PF00080"/>
    </source>
</evidence>
<name>A0ABU0GRR3_9BACL</name>
<evidence type="ECO:0000256" key="1">
    <source>
        <dbReference type="ARBA" id="ARBA00010457"/>
    </source>
</evidence>
<dbReference type="RefSeq" id="WP_308786272.1">
    <property type="nucleotide sequence ID" value="NZ_JAUSWB010000002.1"/>
</dbReference>
<dbReference type="EC" id="1.15.1.1" evidence="5"/>
<dbReference type="InterPro" id="IPR036423">
    <property type="entry name" value="SOD-like_Cu/Zn_dom_sf"/>
</dbReference>
<feature type="compositionally biased region" description="Acidic residues" evidence="2">
    <location>
        <begin position="24"/>
        <end position="62"/>
    </location>
</feature>
<feature type="region of interest" description="Disordered" evidence="2">
    <location>
        <begin position="182"/>
        <end position="216"/>
    </location>
</feature>
<keyword evidence="6" id="KW-1185">Reference proteome</keyword>
<dbReference type="Proteomes" id="UP001241988">
    <property type="component" value="Unassembled WGS sequence"/>
</dbReference>
<feature type="region of interest" description="Disordered" evidence="2">
    <location>
        <begin position="23"/>
        <end position="62"/>
    </location>
</feature>
<dbReference type="SUPFAM" id="SSF49329">
    <property type="entry name" value="Cu,Zn superoxide dismutase-like"/>
    <property type="match status" value="1"/>
</dbReference>
<feature type="signal peptide" evidence="3">
    <location>
        <begin position="1"/>
        <end position="25"/>
    </location>
</feature>
<organism evidence="5 6">
    <name type="scientific">Planomicrobium stackebrandtii</name>
    <dbReference type="NCBI Taxonomy" id="253160"/>
    <lineage>
        <taxon>Bacteria</taxon>
        <taxon>Bacillati</taxon>
        <taxon>Bacillota</taxon>
        <taxon>Bacilli</taxon>
        <taxon>Bacillales</taxon>
        <taxon>Caryophanaceae</taxon>
        <taxon>Planomicrobium</taxon>
    </lineage>
</organism>
<comment type="similarity">
    <text evidence="1">Belongs to the Cu-Zn superoxide dismutase family.</text>
</comment>
<dbReference type="PANTHER" id="PTHR10003">
    <property type="entry name" value="SUPEROXIDE DISMUTASE CU-ZN -RELATED"/>
    <property type="match status" value="1"/>
</dbReference>
<proteinExistence type="inferred from homology"/>
<evidence type="ECO:0000256" key="3">
    <source>
        <dbReference type="SAM" id="SignalP"/>
    </source>
</evidence>
<dbReference type="InterPro" id="IPR024134">
    <property type="entry name" value="SOD_Cu/Zn_/chaperone"/>
</dbReference>
<comment type="caution">
    <text evidence="5">The sequence shown here is derived from an EMBL/GenBank/DDBJ whole genome shotgun (WGS) entry which is preliminary data.</text>
</comment>
<keyword evidence="3" id="KW-0732">Signal</keyword>
<accession>A0ABU0GRR3</accession>
<feature type="domain" description="Superoxide dismutase copper/zinc binding" evidence="4">
    <location>
        <begin position="81"/>
        <end position="212"/>
    </location>
</feature>
<feature type="chain" id="PRO_5047414364" evidence="3">
    <location>
        <begin position="26"/>
        <end position="216"/>
    </location>
</feature>
<protein>
    <submittedName>
        <fullName evidence="5">Cu-Zn family superoxide dismutase</fullName>
        <ecNumber evidence="5">1.15.1.1</ecNumber>
    </submittedName>
</protein>
<dbReference type="CDD" id="cd00305">
    <property type="entry name" value="Cu-Zn_Superoxide_Dismutase"/>
    <property type="match status" value="1"/>
</dbReference>
<dbReference type="Gene3D" id="2.60.40.200">
    <property type="entry name" value="Superoxide dismutase, copper/zinc binding domain"/>
    <property type="match status" value="1"/>
</dbReference>
<evidence type="ECO:0000256" key="2">
    <source>
        <dbReference type="SAM" id="MobiDB-lite"/>
    </source>
</evidence>
<reference evidence="5 6" key="1">
    <citation type="submission" date="2023-07" db="EMBL/GenBank/DDBJ databases">
        <title>Genomic Encyclopedia of Type Strains, Phase IV (KMG-IV): sequencing the most valuable type-strain genomes for metagenomic binning, comparative biology and taxonomic classification.</title>
        <authorList>
            <person name="Goeker M."/>
        </authorList>
    </citation>
    <scope>NUCLEOTIDE SEQUENCE [LARGE SCALE GENOMIC DNA]</scope>
    <source>
        <strain evidence="5 6">DSM 16419</strain>
    </source>
</reference>
<dbReference type="EMBL" id="JAUSWB010000002">
    <property type="protein sequence ID" value="MDQ0428051.1"/>
    <property type="molecule type" value="Genomic_DNA"/>
</dbReference>
<evidence type="ECO:0000313" key="6">
    <source>
        <dbReference type="Proteomes" id="UP001241988"/>
    </source>
</evidence>
<dbReference type="PROSITE" id="PS51257">
    <property type="entry name" value="PROKAR_LIPOPROTEIN"/>
    <property type="match status" value="1"/>
</dbReference>
<keyword evidence="5" id="KW-0560">Oxidoreductase</keyword>
<sequence length="216" mass="22844">MKRWLLLIFILAFLLVLAACGNESAEDPPTESDGATEQEPEDDGDDLPQLGDETDEESEDSGEEILMLTVEIMNSDGDAIGTAELSQEDAGVGVVLEVENLEEGMHGIHFHEAGMCEAPDFESAGAHFNPTDTMHGMDNPDGPHAGDLPNIEVNDDGTATQEFTAENVTLAIGEENSLLKEGGTALVIHESEDDQTTDPSGESGDRIACGVVTGES</sequence>
<gene>
    <name evidence="5" type="ORF">QOZ98_000877</name>
</gene>